<reference evidence="1 2" key="1">
    <citation type="submission" date="2019-11" db="EMBL/GenBank/DDBJ databases">
        <title>Genomes of ocular Pseudomonas aeruginosa isolates.</title>
        <authorList>
            <person name="Khan M."/>
            <person name="Rice S.A."/>
            <person name="Willcox M.D.P."/>
            <person name="Stapleton F."/>
        </authorList>
    </citation>
    <scope>NUCLEOTIDE SEQUENCE [LARGE SCALE GENOMIC DNA]</scope>
    <source>
        <strain evidence="1 2">PA221</strain>
    </source>
</reference>
<proteinExistence type="predicted"/>
<organism evidence="1 2">
    <name type="scientific">Pseudomonas aeruginosa</name>
    <dbReference type="NCBI Taxonomy" id="287"/>
    <lineage>
        <taxon>Bacteria</taxon>
        <taxon>Pseudomonadati</taxon>
        <taxon>Pseudomonadota</taxon>
        <taxon>Gammaproteobacteria</taxon>
        <taxon>Pseudomonadales</taxon>
        <taxon>Pseudomonadaceae</taxon>
        <taxon>Pseudomonas</taxon>
    </lineage>
</organism>
<comment type="caution">
    <text evidence="1">The sequence shown here is derived from an EMBL/GenBank/DDBJ whole genome shotgun (WGS) entry which is preliminary data.</text>
</comment>
<dbReference type="Proteomes" id="UP000433532">
    <property type="component" value="Unassembled WGS sequence"/>
</dbReference>
<accession>A0A509JGF6</accession>
<gene>
    <name evidence="1" type="ORF">GNQ48_16465</name>
</gene>
<dbReference type="RefSeq" id="WP_023101179.1">
    <property type="nucleotide sequence ID" value="NZ_CP061780.1"/>
</dbReference>
<dbReference type="AlphaFoldDB" id="A0A509JGF6"/>
<name>A0A509JGF6_PSEAI</name>
<evidence type="ECO:0000313" key="1">
    <source>
        <dbReference type="EMBL" id="MUI36601.1"/>
    </source>
</evidence>
<dbReference type="EMBL" id="WOAD01000013">
    <property type="protein sequence ID" value="MUI36601.1"/>
    <property type="molecule type" value="Genomic_DNA"/>
</dbReference>
<protein>
    <submittedName>
        <fullName evidence="1">Uncharacterized protein</fullName>
    </submittedName>
</protein>
<sequence length="321" mass="35813">MEEIIRVMSDGREIDRIVCSTKLDEGMPAVKYREQYWPVVDGCIQLDRPANQECSSAEWAVLIQNLLPPVLPDQTDSCEKLLQDCFRGSLPLGITKAVASLVALRFEQQARELLVDFLREHRNAHRLFRLVQMQLLFRERAGRTQDSAGITPSSVAELPPESAHLSGVDMDWEWSASLDDPEMPDVDDSSLRATATNLQESIGSYRARESGAPIPGLEDLTSELETFISPIPPPLLNESALVERTSQLGMIALDLLRYFSDNPGDRAVHAEAVLGYPMTEIRRLLLGTLGHYLKKTDSGGWECHPWVEPVLSALNENHKVG</sequence>
<evidence type="ECO:0000313" key="2">
    <source>
        <dbReference type="Proteomes" id="UP000433532"/>
    </source>
</evidence>